<dbReference type="OrthoDB" id="8612029at2"/>
<proteinExistence type="predicted"/>
<name>A0A2S9IH58_9GAMM</name>
<organism evidence="2 3">
    <name type="scientific">Pantoea coffeiphila</name>
    <dbReference type="NCBI Taxonomy" id="1465635"/>
    <lineage>
        <taxon>Bacteria</taxon>
        <taxon>Pseudomonadati</taxon>
        <taxon>Pseudomonadota</taxon>
        <taxon>Gammaproteobacteria</taxon>
        <taxon>Enterobacterales</taxon>
        <taxon>Erwiniaceae</taxon>
        <taxon>Pantoea</taxon>
    </lineage>
</organism>
<comment type="caution">
    <text evidence="2">The sequence shown here is derived from an EMBL/GenBank/DDBJ whole genome shotgun (WGS) entry which is preliminary data.</text>
</comment>
<protein>
    <recommendedName>
        <fullName evidence="1">KTSC domain-containing protein</fullName>
    </recommendedName>
</protein>
<reference evidence="2 3" key="1">
    <citation type="submission" date="2017-10" db="EMBL/GenBank/DDBJ databases">
        <title>Draft genome of two endophytic bacteria isolated from 'guarana' Paullinia cupana (Mart.) Ducke.</title>
        <authorList>
            <person name="Siqueira K.A."/>
            <person name="Liotti R.G."/>
            <person name="Mendes T.A."/>
            <person name="Soares M.A."/>
        </authorList>
    </citation>
    <scope>NUCLEOTIDE SEQUENCE [LARGE SCALE GENOMIC DNA]</scope>
    <source>
        <strain evidence="2 3">342</strain>
    </source>
</reference>
<keyword evidence="3" id="KW-1185">Reference proteome</keyword>
<evidence type="ECO:0000313" key="2">
    <source>
        <dbReference type="EMBL" id="PRD17122.1"/>
    </source>
</evidence>
<dbReference type="Pfam" id="PF13619">
    <property type="entry name" value="KTSC"/>
    <property type="match status" value="1"/>
</dbReference>
<gene>
    <name evidence="2" type="ORF">CQW29_00350</name>
</gene>
<evidence type="ECO:0000313" key="3">
    <source>
        <dbReference type="Proteomes" id="UP000239181"/>
    </source>
</evidence>
<accession>A0A2S9IH58</accession>
<sequence length="67" mass="7883">MKRQSVASSVIRTVAYDVEKRILEVETLKHGTLTYNNVPLTTWHFFMAAPSKGLFFYEQIKQHYPQH</sequence>
<evidence type="ECO:0000259" key="1">
    <source>
        <dbReference type="Pfam" id="PF13619"/>
    </source>
</evidence>
<dbReference type="AlphaFoldDB" id="A0A2S9IH58"/>
<dbReference type="EMBL" id="PDET01000001">
    <property type="protein sequence ID" value="PRD17122.1"/>
    <property type="molecule type" value="Genomic_DNA"/>
</dbReference>
<feature type="domain" description="KTSC" evidence="1">
    <location>
        <begin position="8"/>
        <end position="64"/>
    </location>
</feature>
<dbReference type="Proteomes" id="UP000239181">
    <property type="component" value="Unassembled WGS sequence"/>
</dbReference>
<dbReference type="InterPro" id="IPR025309">
    <property type="entry name" value="KTSC_dom"/>
</dbReference>